<accession>A0A480AUB5</accession>
<dbReference type="SUPFAM" id="SSF48173">
    <property type="entry name" value="Cryptochrome/photolyase FAD-binding domain"/>
    <property type="match status" value="1"/>
</dbReference>
<dbReference type="Gene3D" id="1.10.579.10">
    <property type="entry name" value="DNA Cyclobutane Dipyrimidine Photolyase, subunit A, domain 3"/>
    <property type="match status" value="1"/>
</dbReference>
<dbReference type="OrthoDB" id="9772484at2"/>
<keyword evidence="7" id="KW-1185">Reference proteome</keyword>
<dbReference type="GO" id="GO:0005737">
    <property type="term" value="C:cytoplasm"/>
    <property type="evidence" value="ECO:0007669"/>
    <property type="project" value="TreeGrafter"/>
</dbReference>
<dbReference type="GO" id="GO:0032922">
    <property type="term" value="P:circadian regulation of gene expression"/>
    <property type="evidence" value="ECO:0007669"/>
    <property type="project" value="TreeGrafter"/>
</dbReference>
<dbReference type="RefSeq" id="WP_137734184.1">
    <property type="nucleotide sequence ID" value="NZ_BJCL01000009.1"/>
</dbReference>
<dbReference type="GO" id="GO:0003677">
    <property type="term" value="F:DNA binding"/>
    <property type="evidence" value="ECO:0007669"/>
    <property type="project" value="TreeGrafter"/>
</dbReference>
<gene>
    <name evidence="6" type="ORF">AQPW35_35410</name>
</gene>
<feature type="binding site" evidence="3">
    <location>
        <begin position="168"/>
        <end position="170"/>
    </location>
    <ligand>
        <name>FAD</name>
        <dbReference type="ChEBI" id="CHEBI:57692"/>
    </ligand>
</feature>
<keyword evidence="4" id="KW-0157">Chromophore</keyword>
<dbReference type="PANTHER" id="PTHR11455:SF18">
    <property type="entry name" value="SI:CH1073-390K14.1"/>
    <property type="match status" value="1"/>
</dbReference>
<dbReference type="GO" id="GO:0071949">
    <property type="term" value="F:FAD binding"/>
    <property type="evidence" value="ECO:0007669"/>
    <property type="project" value="TreeGrafter"/>
</dbReference>
<protein>
    <recommendedName>
        <fullName evidence="5">Cryptochrome/DNA photolyase FAD-binding domain-containing protein</fullName>
    </recommendedName>
</protein>
<dbReference type="GO" id="GO:0003904">
    <property type="term" value="F:deoxyribodipyrimidine photo-lyase activity"/>
    <property type="evidence" value="ECO:0007669"/>
    <property type="project" value="TreeGrafter"/>
</dbReference>
<dbReference type="InterPro" id="IPR005101">
    <property type="entry name" value="Cryptochr/Photolyase_FAD-bd"/>
</dbReference>
<evidence type="ECO:0000256" key="4">
    <source>
        <dbReference type="RuleBase" id="RU004182"/>
    </source>
</evidence>
<evidence type="ECO:0000259" key="5">
    <source>
        <dbReference type="Pfam" id="PF03441"/>
    </source>
</evidence>
<dbReference type="Pfam" id="PF03441">
    <property type="entry name" value="FAD_binding_7"/>
    <property type="match status" value="1"/>
</dbReference>
<dbReference type="PANTHER" id="PTHR11455">
    <property type="entry name" value="CRYPTOCHROME"/>
    <property type="match status" value="1"/>
</dbReference>
<comment type="caution">
    <text evidence="6">The sequence shown here is derived from an EMBL/GenBank/DDBJ whole genome shotgun (WGS) entry which is preliminary data.</text>
</comment>
<evidence type="ECO:0000313" key="6">
    <source>
        <dbReference type="EMBL" id="GCL64460.1"/>
    </source>
</evidence>
<dbReference type="InterPro" id="IPR036134">
    <property type="entry name" value="Crypto/Photolyase_FAD-like_sf"/>
</dbReference>
<feature type="domain" description="Cryptochrome/DNA photolyase FAD-binding" evidence="5">
    <location>
        <begin position="70"/>
        <end position="197"/>
    </location>
</feature>
<comment type="similarity">
    <text evidence="4">Belongs to the DNA photolyase family.</text>
</comment>
<proteinExistence type="inferred from homology"/>
<feature type="binding site" evidence="3">
    <location>
        <begin position="72"/>
        <end position="79"/>
    </location>
    <ligand>
        <name>FAD</name>
        <dbReference type="ChEBI" id="CHEBI:57692"/>
    </ligand>
</feature>
<evidence type="ECO:0000256" key="1">
    <source>
        <dbReference type="ARBA" id="ARBA00022630"/>
    </source>
</evidence>
<sequence>MPSELFPPTLAAAQLRIAAIDPAAYARSRNHLGGAVTRLSPYLAHGIVSLTQVAAGVAERHALPLTHKLVQELGWRAFFHHVARHRGEDILQSLHAGPRPEADYDPALPDDVRQARTGVPAIDQAVRALYATGWLHNHARMWLASYVVHVRGVHWRAGADWMLAHLLDGDRASNHLSWQWVAGTASHKPYLFNAENVARYTAGSHDAWDSRGSMIDTGYDTLETWARGQAPLPRHRPAGGGVTEPVLWQQLPPGVPAPGELPPADLVAGRQVQLVHPWALAEPPADADPAVLRLGVWPAEHFSRWPWTARRFAFVAARMAAVCPLVVWANTAGLQRALRPAARVRTIQHPELPASWPTAWRQPPTPFLPEPGSACSSFSQYWRQATRRIATLDELPGWPLPQQAGLF</sequence>
<comment type="cofactor">
    <cofactor evidence="3">
        <name>FAD</name>
        <dbReference type="ChEBI" id="CHEBI:57692"/>
    </cofactor>
    <text evidence="3">Binds 1 FAD per subunit.</text>
</comment>
<evidence type="ECO:0000256" key="3">
    <source>
        <dbReference type="PIRSR" id="PIRSR602081-1"/>
    </source>
</evidence>
<evidence type="ECO:0000256" key="2">
    <source>
        <dbReference type="ARBA" id="ARBA00022827"/>
    </source>
</evidence>
<dbReference type="EMBL" id="BJCL01000009">
    <property type="protein sequence ID" value="GCL64460.1"/>
    <property type="molecule type" value="Genomic_DNA"/>
</dbReference>
<dbReference type="PRINTS" id="PR00147">
    <property type="entry name" value="DNAPHOTLYASE"/>
</dbReference>
<reference evidence="7" key="1">
    <citation type="submission" date="2019-03" db="EMBL/GenBank/DDBJ databases">
        <title>Aquabacterium pictum sp.nov., the first bacteriochlorophyll a-containing freshwater bacterium in the genus Aquabacterium of the class Betaproteobacteria.</title>
        <authorList>
            <person name="Hirose S."/>
            <person name="Tank M."/>
            <person name="Hara E."/>
            <person name="Tamaki H."/>
            <person name="Takaichi S."/>
            <person name="Haruta S."/>
            <person name="Hanada S."/>
        </authorList>
    </citation>
    <scope>NUCLEOTIDE SEQUENCE [LARGE SCALE GENOMIC DNA]</scope>
    <source>
        <strain evidence="7">W35</strain>
    </source>
</reference>
<evidence type="ECO:0000313" key="7">
    <source>
        <dbReference type="Proteomes" id="UP000301751"/>
    </source>
</evidence>
<dbReference type="Proteomes" id="UP000301751">
    <property type="component" value="Unassembled WGS sequence"/>
</dbReference>
<dbReference type="InterPro" id="IPR002081">
    <property type="entry name" value="Cryptochrome/DNA_photolyase_1"/>
</dbReference>
<keyword evidence="1 3" id="KW-0285">Flavoprotein</keyword>
<name>A0A480AUB5_9BURK</name>
<dbReference type="GO" id="GO:0043153">
    <property type="term" value="P:entrainment of circadian clock by photoperiod"/>
    <property type="evidence" value="ECO:0007669"/>
    <property type="project" value="TreeGrafter"/>
</dbReference>
<dbReference type="Gene3D" id="1.25.40.80">
    <property type="match status" value="1"/>
</dbReference>
<keyword evidence="2 3" id="KW-0274">FAD</keyword>
<feature type="binding site" evidence="3">
    <location>
        <position position="25"/>
    </location>
    <ligand>
        <name>FAD</name>
        <dbReference type="ChEBI" id="CHEBI:57692"/>
    </ligand>
</feature>
<organism evidence="6 7">
    <name type="scientific">Pseudaquabacterium pictum</name>
    <dbReference type="NCBI Taxonomy" id="2315236"/>
    <lineage>
        <taxon>Bacteria</taxon>
        <taxon>Pseudomonadati</taxon>
        <taxon>Pseudomonadota</taxon>
        <taxon>Betaproteobacteria</taxon>
        <taxon>Burkholderiales</taxon>
        <taxon>Sphaerotilaceae</taxon>
        <taxon>Pseudaquabacterium</taxon>
    </lineage>
</organism>
<dbReference type="AlphaFoldDB" id="A0A480AUB5"/>